<evidence type="ECO:0000313" key="2">
    <source>
        <dbReference type="Proteomes" id="UP000016932"/>
    </source>
</evidence>
<protein>
    <submittedName>
        <fullName evidence="1">Uncharacterized protein</fullName>
    </submittedName>
</protein>
<reference evidence="1 2" key="1">
    <citation type="journal article" date="2012" name="PLoS Pathog.">
        <title>Diverse lifestyles and strategies of plant pathogenesis encoded in the genomes of eighteen Dothideomycetes fungi.</title>
        <authorList>
            <person name="Ohm R.A."/>
            <person name="Feau N."/>
            <person name="Henrissat B."/>
            <person name="Schoch C.L."/>
            <person name="Horwitz B.A."/>
            <person name="Barry K.W."/>
            <person name="Condon B.J."/>
            <person name="Copeland A.C."/>
            <person name="Dhillon B."/>
            <person name="Glaser F."/>
            <person name="Hesse C.N."/>
            <person name="Kosti I."/>
            <person name="LaButti K."/>
            <person name="Lindquist E.A."/>
            <person name="Lucas S."/>
            <person name="Salamov A.A."/>
            <person name="Bradshaw R.E."/>
            <person name="Ciuffetti L."/>
            <person name="Hamelin R.C."/>
            <person name="Kema G.H.J."/>
            <person name="Lawrence C."/>
            <person name="Scott J.A."/>
            <person name="Spatafora J.W."/>
            <person name="Turgeon B.G."/>
            <person name="de Wit P.J.G.M."/>
            <person name="Zhong S."/>
            <person name="Goodwin S.B."/>
            <person name="Grigoriev I.V."/>
        </authorList>
    </citation>
    <scope>NUCLEOTIDE SEQUENCE [LARGE SCALE GENOMIC DNA]</scope>
    <source>
        <strain evidence="1 2">CIRAD86</strain>
    </source>
</reference>
<sequence>MATQSSWKADGSIEGHPILRVRLAGRMGSSLSVSTFQALRSLSASPYFQPDLLLPLVCRPIRCAASLGTRTFSGSSRFDVSLSGTNWGKHIAESWLQFYPHLPWISCLPPGFQDAGIGSLTDAKPCRTFDVIVLQKEMRLVYSPVDVAHRTGSLPHRPTRCKKSESEAERFGQLPTHSLSPRSLENLKFLYFQDECFKINHLNLTNKNNHHILPDLASSSYSTGAVSVHHTTDSAEFRLGCQASAGAPYAVCSLLGRVLARRNGPDDGHDHQLLGFWSCSRRGFKRVKATNGRSRSRDQPCA</sequence>
<dbReference type="GeneID" id="19332355"/>
<organism evidence="1 2">
    <name type="scientific">Pseudocercospora fijiensis (strain CIRAD86)</name>
    <name type="common">Black leaf streak disease fungus</name>
    <name type="synonym">Mycosphaerella fijiensis</name>
    <dbReference type="NCBI Taxonomy" id="383855"/>
    <lineage>
        <taxon>Eukaryota</taxon>
        <taxon>Fungi</taxon>
        <taxon>Dikarya</taxon>
        <taxon>Ascomycota</taxon>
        <taxon>Pezizomycotina</taxon>
        <taxon>Dothideomycetes</taxon>
        <taxon>Dothideomycetidae</taxon>
        <taxon>Mycosphaerellales</taxon>
        <taxon>Mycosphaerellaceae</taxon>
        <taxon>Pseudocercospora</taxon>
    </lineage>
</organism>
<dbReference type="AlphaFoldDB" id="N1Q601"/>
<dbReference type="Proteomes" id="UP000016932">
    <property type="component" value="Unassembled WGS sequence"/>
</dbReference>
<proteinExistence type="predicted"/>
<dbReference type="EMBL" id="KB446555">
    <property type="protein sequence ID" value="EME87560.1"/>
    <property type="molecule type" value="Genomic_DNA"/>
</dbReference>
<dbReference type="RefSeq" id="XP_007920956.1">
    <property type="nucleotide sequence ID" value="XM_007922765.1"/>
</dbReference>
<keyword evidence="2" id="KW-1185">Reference proteome</keyword>
<accession>N1Q601</accession>
<name>N1Q601_PSEFD</name>
<dbReference type="KEGG" id="pfj:MYCFIDRAFT_169369"/>
<dbReference type="HOGENOM" id="CLU_921751_0_0_1"/>
<gene>
    <name evidence="1" type="ORF">MYCFIDRAFT_169369</name>
</gene>
<evidence type="ECO:0000313" key="1">
    <source>
        <dbReference type="EMBL" id="EME87560.1"/>
    </source>
</evidence>
<dbReference type="VEuPathDB" id="FungiDB:MYCFIDRAFT_169369"/>